<name>A0A0F9FVV4_9ZZZZ</name>
<protein>
    <submittedName>
        <fullName evidence="1">Uncharacterized protein</fullName>
    </submittedName>
</protein>
<organism evidence="1">
    <name type="scientific">marine sediment metagenome</name>
    <dbReference type="NCBI Taxonomy" id="412755"/>
    <lineage>
        <taxon>unclassified sequences</taxon>
        <taxon>metagenomes</taxon>
        <taxon>ecological metagenomes</taxon>
    </lineage>
</organism>
<dbReference type="EMBL" id="LAZR01019973">
    <property type="protein sequence ID" value="KKL90574.1"/>
    <property type="molecule type" value="Genomic_DNA"/>
</dbReference>
<comment type="caution">
    <text evidence="1">The sequence shown here is derived from an EMBL/GenBank/DDBJ whole genome shotgun (WGS) entry which is preliminary data.</text>
</comment>
<gene>
    <name evidence="1" type="ORF">LCGC14_1903370</name>
</gene>
<proteinExistence type="predicted"/>
<sequence length="100" mass="10487">MADTALNDMKGRLAEIIEDGGDLQVIPLSAVDADGTFEDGYATVFVAGGTGILDAAGNTEQTGSTWVRKTHLNAAITNAVDDAANLWRVIFDADSTWTAI</sequence>
<dbReference type="AlphaFoldDB" id="A0A0F9FVV4"/>
<feature type="non-terminal residue" evidence="1">
    <location>
        <position position="100"/>
    </location>
</feature>
<accession>A0A0F9FVV4</accession>
<reference evidence="1" key="1">
    <citation type="journal article" date="2015" name="Nature">
        <title>Complex archaea that bridge the gap between prokaryotes and eukaryotes.</title>
        <authorList>
            <person name="Spang A."/>
            <person name="Saw J.H."/>
            <person name="Jorgensen S.L."/>
            <person name="Zaremba-Niedzwiedzka K."/>
            <person name="Martijn J."/>
            <person name="Lind A.E."/>
            <person name="van Eijk R."/>
            <person name="Schleper C."/>
            <person name="Guy L."/>
            <person name="Ettema T.J."/>
        </authorList>
    </citation>
    <scope>NUCLEOTIDE SEQUENCE</scope>
</reference>
<evidence type="ECO:0000313" key="1">
    <source>
        <dbReference type="EMBL" id="KKL90574.1"/>
    </source>
</evidence>